<comment type="caution">
    <text evidence="1">The sequence shown here is derived from an EMBL/GenBank/DDBJ whole genome shotgun (WGS) entry which is preliminary data.</text>
</comment>
<evidence type="ECO:0000313" key="2">
    <source>
        <dbReference type="Proteomes" id="UP000307943"/>
    </source>
</evidence>
<sequence>MSELLVPTWYYQHYDADFNLDVPAEAFGGWNKTELPINAAKTALVVMHAWDCGTREQYPGWHRVVEYIPRSYDICDNVLPDLLGAARSSGLTVYHVVRPGSDYFREYPGYKRADRLAGPAEPKKRQVERDDVLDRLARFRAKSIFPGEHNKADIAAGQQHLDFPEQAKPAGEEGIAETAAQLHALCRDDGINHLIYAGFAINGCLVTSPGGMVDMQREGYTCSAVRQAVTAIENKETARTETAKEIALWQVALFYGFVYDADDLIGALKSGSTVV</sequence>
<dbReference type="SUPFAM" id="SSF52499">
    <property type="entry name" value="Isochorismatase-like hydrolases"/>
    <property type="match status" value="1"/>
</dbReference>
<dbReference type="RefSeq" id="WP_139603966.1">
    <property type="nucleotide sequence ID" value="NZ_VDCQ01000028.1"/>
</dbReference>
<proteinExistence type="predicted"/>
<gene>
    <name evidence="1" type="ORF">FE784_19820</name>
</gene>
<name>A0A5C4T882_9BACL</name>
<dbReference type="EMBL" id="VDCQ01000028">
    <property type="protein sequence ID" value="TNJ64529.1"/>
    <property type="molecule type" value="Genomic_DNA"/>
</dbReference>
<reference evidence="1 2" key="1">
    <citation type="submission" date="2019-05" db="EMBL/GenBank/DDBJ databases">
        <title>We sequenced the genome of Paenibacillus hemerocallicola KCTC 33185 for further insight into its adaptation and study the phylogeny of Paenibacillus.</title>
        <authorList>
            <person name="Narsing Rao M.P."/>
        </authorList>
    </citation>
    <scope>NUCLEOTIDE SEQUENCE [LARGE SCALE GENOMIC DNA]</scope>
    <source>
        <strain evidence="1 2">KCTC 33185</strain>
    </source>
</reference>
<organism evidence="1 2">
    <name type="scientific">Paenibacillus hemerocallicola</name>
    <dbReference type="NCBI Taxonomy" id="1172614"/>
    <lineage>
        <taxon>Bacteria</taxon>
        <taxon>Bacillati</taxon>
        <taxon>Bacillota</taxon>
        <taxon>Bacilli</taxon>
        <taxon>Bacillales</taxon>
        <taxon>Paenibacillaceae</taxon>
        <taxon>Paenibacillus</taxon>
    </lineage>
</organism>
<dbReference type="OrthoDB" id="2569218at2"/>
<protein>
    <recommendedName>
        <fullName evidence="3">Isochorismatase family protein</fullName>
    </recommendedName>
</protein>
<evidence type="ECO:0000313" key="1">
    <source>
        <dbReference type="EMBL" id="TNJ64529.1"/>
    </source>
</evidence>
<keyword evidence="2" id="KW-1185">Reference proteome</keyword>
<dbReference type="Gene3D" id="3.40.50.850">
    <property type="entry name" value="Isochorismatase-like"/>
    <property type="match status" value="1"/>
</dbReference>
<dbReference type="AlphaFoldDB" id="A0A5C4T882"/>
<dbReference type="Proteomes" id="UP000307943">
    <property type="component" value="Unassembled WGS sequence"/>
</dbReference>
<dbReference type="InterPro" id="IPR036380">
    <property type="entry name" value="Isochorismatase-like_sf"/>
</dbReference>
<accession>A0A5C4T882</accession>
<evidence type="ECO:0008006" key="3">
    <source>
        <dbReference type="Google" id="ProtNLM"/>
    </source>
</evidence>